<dbReference type="EMBL" id="BAABKX010000001">
    <property type="protein sequence ID" value="GAA5044795.1"/>
    <property type="molecule type" value="Genomic_DNA"/>
</dbReference>
<comment type="caution">
    <text evidence="1">The sequence shown here is derived from an EMBL/GenBank/DDBJ whole genome shotgun (WGS) entry which is preliminary data.</text>
</comment>
<keyword evidence="2" id="KW-1185">Reference proteome</keyword>
<reference evidence="1 2" key="1">
    <citation type="journal article" date="2019" name="Int. J. Syst. Evol. Microbiol.">
        <title>The Global Catalogue of Microorganisms (GCM) 10K type strain sequencing project: providing services to taxonomists for standard genome sequencing and annotation.</title>
        <authorList>
            <consortium name="The Broad Institute Genomics Platform"/>
            <consortium name="The Broad Institute Genome Sequencing Center for Infectious Disease"/>
            <person name="Wu L."/>
            <person name="Ma J."/>
        </authorList>
    </citation>
    <scope>NUCLEOTIDE SEQUENCE [LARGE SCALE GENOMIC DNA]</scope>
    <source>
        <strain evidence="1 2">JCM 17504</strain>
    </source>
</reference>
<sequence length="63" mass="6876">MCCIYPAIGSHAGIIAVTLLRFPDVIGTQSFRLVQLTFVAIFGCLLHTKRDELLGGNEVEAQQ</sequence>
<protein>
    <submittedName>
        <fullName evidence="1">Uncharacterized protein</fullName>
    </submittedName>
</protein>
<evidence type="ECO:0000313" key="1">
    <source>
        <dbReference type="EMBL" id="GAA5044795.1"/>
    </source>
</evidence>
<proteinExistence type="predicted"/>
<evidence type="ECO:0000313" key="2">
    <source>
        <dbReference type="Proteomes" id="UP001501729"/>
    </source>
</evidence>
<dbReference type="Proteomes" id="UP001501729">
    <property type="component" value="Unassembled WGS sequence"/>
</dbReference>
<organism evidence="1 2">
    <name type="scientific">Haladaptatus pallidirubidus</name>
    <dbReference type="NCBI Taxonomy" id="1008152"/>
    <lineage>
        <taxon>Archaea</taxon>
        <taxon>Methanobacteriati</taxon>
        <taxon>Methanobacteriota</taxon>
        <taxon>Stenosarchaea group</taxon>
        <taxon>Halobacteria</taxon>
        <taxon>Halobacteriales</taxon>
        <taxon>Haladaptataceae</taxon>
        <taxon>Haladaptatus</taxon>
    </lineage>
</organism>
<dbReference type="AlphaFoldDB" id="A0AAV3UE99"/>
<gene>
    <name evidence="1" type="ORF">GCM10025751_11760</name>
</gene>
<accession>A0AAV3UE99</accession>
<name>A0AAV3UE99_9EURY</name>